<dbReference type="GO" id="GO:0005737">
    <property type="term" value="C:cytoplasm"/>
    <property type="evidence" value="ECO:0007669"/>
    <property type="project" value="UniProtKB-SubCell"/>
</dbReference>
<dbReference type="Gene3D" id="1.10.1520.10">
    <property type="entry name" value="Ribonuclease III domain"/>
    <property type="match status" value="1"/>
</dbReference>
<dbReference type="CDD" id="cd00593">
    <property type="entry name" value="RIBOc"/>
    <property type="match status" value="1"/>
</dbReference>
<dbReference type="Pfam" id="PF00035">
    <property type="entry name" value="dsrm"/>
    <property type="match status" value="1"/>
</dbReference>
<comment type="function">
    <text evidence="15">Digests double-stranded RNA. Involved in the processing of primary rRNA transcript to yield the immediate precursors to the large and small rRNAs (23S and 16S). Processes some mRNAs, and tRNAs when they are encoded in the rRNA operon. Processes pre-crRNA and tracrRNA of type II CRISPR loci if present in the organism.</text>
</comment>
<comment type="cofactor">
    <cofactor evidence="15">
        <name>Mg(2+)</name>
        <dbReference type="ChEBI" id="CHEBI:18420"/>
    </cofactor>
</comment>
<dbReference type="KEGG" id="otr:OTERR_16560"/>
<comment type="similarity">
    <text evidence="3">Belongs to the ribonuclease III family.</text>
</comment>
<evidence type="ECO:0000313" key="19">
    <source>
        <dbReference type="Proteomes" id="UP000323671"/>
    </source>
</evidence>
<feature type="domain" description="DRBM" evidence="16">
    <location>
        <begin position="156"/>
        <end position="226"/>
    </location>
</feature>
<evidence type="ECO:0000256" key="15">
    <source>
        <dbReference type="HAMAP-Rule" id="MF_00104"/>
    </source>
</evidence>
<evidence type="ECO:0000256" key="10">
    <source>
        <dbReference type="ARBA" id="ARBA00022723"/>
    </source>
</evidence>
<comment type="subcellular location">
    <subcellularLocation>
        <location evidence="2 15">Cytoplasm</location>
    </subcellularLocation>
</comment>
<dbReference type="GO" id="GO:0010468">
    <property type="term" value="P:regulation of gene expression"/>
    <property type="evidence" value="ECO:0007669"/>
    <property type="project" value="TreeGrafter"/>
</dbReference>
<evidence type="ECO:0000256" key="9">
    <source>
        <dbReference type="ARBA" id="ARBA00022722"/>
    </source>
</evidence>
<dbReference type="PANTHER" id="PTHR11207:SF0">
    <property type="entry name" value="RIBONUCLEASE 3"/>
    <property type="match status" value="1"/>
</dbReference>
<protein>
    <recommendedName>
        <fullName evidence="15">Ribonuclease 3</fullName>
        <ecNumber evidence="15">3.1.26.3</ecNumber>
    </recommendedName>
    <alternativeName>
        <fullName evidence="15">Ribonuclease III</fullName>
        <shortName evidence="15">RNase III</shortName>
    </alternativeName>
</protein>
<dbReference type="Gene3D" id="3.30.160.20">
    <property type="match status" value="1"/>
</dbReference>
<evidence type="ECO:0000256" key="2">
    <source>
        <dbReference type="ARBA" id="ARBA00004496"/>
    </source>
</evidence>
<evidence type="ECO:0000256" key="12">
    <source>
        <dbReference type="ARBA" id="ARBA00022801"/>
    </source>
</evidence>
<dbReference type="SMART" id="SM00535">
    <property type="entry name" value="RIBOc"/>
    <property type="match status" value="1"/>
</dbReference>
<dbReference type="InterPro" id="IPR014720">
    <property type="entry name" value="dsRBD_dom"/>
</dbReference>
<proteinExistence type="inferred from homology"/>
<dbReference type="Proteomes" id="UP000323671">
    <property type="component" value="Chromosome"/>
</dbReference>
<evidence type="ECO:0000259" key="17">
    <source>
        <dbReference type="PROSITE" id="PS50142"/>
    </source>
</evidence>
<evidence type="ECO:0000256" key="11">
    <source>
        <dbReference type="ARBA" id="ARBA00022759"/>
    </source>
</evidence>
<keyword evidence="12 15" id="KW-0378">Hydrolase</keyword>
<dbReference type="GO" id="GO:0008033">
    <property type="term" value="P:tRNA processing"/>
    <property type="evidence" value="ECO:0007669"/>
    <property type="project" value="UniProtKB-KW"/>
</dbReference>
<dbReference type="InterPro" id="IPR036389">
    <property type="entry name" value="RNase_III_sf"/>
</dbReference>
<evidence type="ECO:0000256" key="8">
    <source>
        <dbReference type="ARBA" id="ARBA00022694"/>
    </source>
</evidence>
<evidence type="ECO:0000256" key="1">
    <source>
        <dbReference type="ARBA" id="ARBA00000109"/>
    </source>
</evidence>
<keyword evidence="5 15" id="KW-0963">Cytoplasm</keyword>
<dbReference type="Pfam" id="PF14622">
    <property type="entry name" value="Ribonucleas_3_3"/>
    <property type="match status" value="1"/>
</dbReference>
<evidence type="ECO:0000259" key="16">
    <source>
        <dbReference type="PROSITE" id="PS50137"/>
    </source>
</evidence>
<evidence type="ECO:0000256" key="7">
    <source>
        <dbReference type="ARBA" id="ARBA00022664"/>
    </source>
</evidence>
<evidence type="ECO:0000256" key="3">
    <source>
        <dbReference type="ARBA" id="ARBA00010183"/>
    </source>
</evidence>
<dbReference type="AlphaFoldDB" id="A0A5C1E844"/>
<dbReference type="PANTHER" id="PTHR11207">
    <property type="entry name" value="RIBONUCLEASE III"/>
    <property type="match status" value="1"/>
</dbReference>
<feature type="binding site" evidence="15">
    <location>
        <position position="115"/>
    </location>
    <ligand>
        <name>Mg(2+)</name>
        <dbReference type="ChEBI" id="CHEBI:18420"/>
    </ligand>
</feature>
<dbReference type="GO" id="GO:0042802">
    <property type="term" value="F:identical protein binding"/>
    <property type="evidence" value="ECO:0007669"/>
    <property type="project" value="UniProtKB-ARBA"/>
</dbReference>
<comment type="catalytic activity">
    <reaction evidence="1 15">
        <text>Endonucleolytic cleavage to 5'-phosphomonoester.</text>
        <dbReference type="EC" id="3.1.26.3"/>
    </reaction>
</comment>
<dbReference type="GO" id="GO:0006397">
    <property type="term" value="P:mRNA processing"/>
    <property type="evidence" value="ECO:0007669"/>
    <property type="project" value="UniProtKB-UniRule"/>
</dbReference>
<keyword evidence="14 15" id="KW-0694">RNA-binding</keyword>
<evidence type="ECO:0000256" key="14">
    <source>
        <dbReference type="ARBA" id="ARBA00022884"/>
    </source>
</evidence>
<keyword evidence="19" id="KW-1185">Reference proteome</keyword>
<feature type="active site" evidence="15">
    <location>
        <position position="46"/>
    </location>
</feature>
<keyword evidence="15" id="KW-0699">rRNA-binding</keyword>
<keyword evidence="6 15" id="KW-0698">rRNA processing</keyword>
<accession>A0A5C1E844</accession>
<dbReference type="GO" id="GO:0046872">
    <property type="term" value="F:metal ion binding"/>
    <property type="evidence" value="ECO:0007669"/>
    <property type="project" value="UniProtKB-KW"/>
</dbReference>
<dbReference type="InterPro" id="IPR011907">
    <property type="entry name" value="RNase_III"/>
</dbReference>
<evidence type="ECO:0000256" key="5">
    <source>
        <dbReference type="ARBA" id="ARBA00022490"/>
    </source>
</evidence>
<feature type="binding site" evidence="15">
    <location>
        <position position="118"/>
    </location>
    <ligand>
        <name>Mg(2+)</name>
        <dbReference type="ChEBI" id="CHEBI:18420"/>
    </ligand>
</feature>
<dbReference type="GO" id="GO:0006364">
    <property type="term" value="P:rRNA processing"/>
    <property type="evidence" value="ECO:0007669"/>
    <property type="project" value="UniProtKB-UniRule"/>
</dbReference>
<reference evidence="18 19" key="1">
    <citation type="submission" date="2017-07" db="EMBL/GenBank/DDBJ databases">
        <title>Complete genome sequence of Oryzomicrobium terrae TPP412.</title>
        <authorList>
            <person name="Chiu L.-W."/>
            <person name="Lo K.-J."/>
            <person name="Tsai Y.-M."/>
            <person name="Lin S.-S."/>
            <person name="Kuo C.-H."/>
            <person name="Liu C.-T."/>
        </authorList>
    </citation>
    <scope>NUCLEOTIDE SEQUENCE [LARGE SCALE GENOMIC DNA]</scope>
    <source>
        <strain evidence="18 19">TPP412</strain>
    </source>
</reference>
<evidence type="ECO:0000256" key="4">
    <source>
        <dbReference type="ARBA" id="ARBA00011738"/>
    </source>
</evidence>
<dbReference type="PROSITE" id="PS50142">
    <property type="entry name" value="RNASE_3_2"/>
    <property type="match status" value="1"/>
</dbReference>
<keyword evidence="13 15" id="KW-0460">Magnesium</keyword>
<gene>
    <name evidence="15 18" type="primary">rnc</name>
    <name evidence="18" type="ORF">OTERR_16560</name>
</gene>
<dbReference type="FunFam" id="1.10.1520.10:FF:000001">
    <property type="entry name" value="Ribonuclease 3"/>
    <property type="match status" value="1"/>
</dbReference>
<feature type="domain" description="RNase III" evidence="17">
    <location>
        <begin position="7"/>
        <end position="129"/>
    </location>
</feature>
<dbReference type="HAMAP" id="MF_00104">
    <property type="entry name" value="RNase_III"/>
    <property type="match status" value="1"/>
</dbReference>
<dbReference type="GO" id="GO:0004525">
    <property type="term" value="F:ribonuclease III activity"/>
    <property type="evidence" value="ECO:0007669"/>
    <property type="project" value="UniProtKB-UniRule"/>
</dbReference>
<feature type="active site" evidence="15">
    <location>
        <position position="118"/>
    </location>
</feature>
<dbReference type="SMART" id="SM00358">
    <property type="entry name" value="DSRM"/>
    <property type="match status" value="1"/>
</dbReference>
<keyword evidence="8 15" id="KW-0819">tRNA processing</keyword>
<dbReference type="NCBIfam" id="TIGR02191">
    <property type="entry name" value="RNaseIII"/>
    <property type="match status" value="1"/>
</dbReference>
<dbReference type="FunFam" id="3.30.160.20:FF:000003">
    <property type="entry name" value="Ribonuclease 3"/>
    <property type="match status" value="1"/>
</dbReference>
<dbReference type="PROSITE" id="PS50137">
    <property type="entry name" value="DS_RBD"/>
    <property type="match status" value="1"/>
</dbReference>
<name>A0A5C1E844_9RHOO</name>
<keyword evidence="11 15" id="KW-0255">Endonuclease</keyword>
<dbReference type="GO" id="GO:0019843">
    <property type="term" value="F:rRNA binding"/>
    <property type="evidence" value="ECO:0007669"/>
    <property type="project" value="UniProtKB-KW"/>
</dbReference>
<keyword evidence="9 15" id="KW-0540">Nuclease</keyword>
<dbReference type="EC" id="3.1.26.3" evidence="15"/>
<dbReference type="SUPFAM" id="SSF69065">
    <property type="entry name" value="RNase III domain-like"/>
    <property type="match status" value="1"/>
</dbReference>
<keyword evidence="7 15" id="KW-0507">mRNA processing</keyword>
<organism evidence="18 19">
    <name type="scientific">Oryzomicrobium terrae</name>
    <dbReference type="NCBI Taxonomy" id="1735038"/>
    <lineage>
        <taxon>Bacteria</taxon>
        <taxon>Pseudomonadati</taxon>
        <taxon>Pseudomonadota</taxon>
        <taxon>Betaproteobacteria</taxon>
        <taxon>Rhodocyclales</taxon>
        <taxon>Rhodocyclaceae</taxon>
        <taxon>Oryzomicrobium</taxon>
    </lineage>
</organism>
<feature type="binding site" evidence="15">
    <location>
        <position position="42"/>
    </location>
    <ligand>
        <name>Mg(2+)</name>
        <dbReference type="ChEBI" id="CHEBI:18420"/>
    </ligand>
</feature>
<evidence type="ECO:0000256" key="6">
    <source>
        <dbReference type="ARBA" id="ARBA00022552"/>
    </source>
</evidence>
<dbReference type="InterPro" id="IPR000999">
    <property type="entry name" value="RNase_III_dom"/>
</dbReference>
<evidence type="ECO:0000256" key="13">
    <source>
        <dbReference type="ARBA" id="ARBA00022842"/>
    </source>
</evidence>
<dbReference type="SUPFAM" id="SSF54768">
    <property type="entry name" value="dsRNA-binding domain-like"/>
    <property type="match status" value="1"/>
</dbReference>
<dbReference type="EMBL" id="CP022579">
    <property type="protein sequence ID" value="QEL65132.1"/>
    <property type="molecule type" value="Genomic_DNA"/>
</dbReference>
<evidence type="ECO:0000313" key="18">
    <source>
        <dbReference type="EMBL" id="QEL65132.1"/>
    </source>
</evidence>
<sequence length="226" mass="24613">MAGSLGLAPLQRSLGHTFTDQGLLQAALTHRSYGTPHNERLEFIGDGLLNSIVALQLYQRFPHLPEGDLSRLRANLVRQDTLHQLALKLDLGRYLLLGEGELKSGGHQRPSILADALEALFGATYLDAGFEAVVGVVTTLFAPLIAAIDPAKPMKDPKTRLQEWLQARRKPLPTYVMSGTEGDAHVQEFIVACEIQACNLTTQGRGTSRRAAEQQAAEAALRALEK</sequence>
<dbReference type="CDD" id="cd10845">
    <property type="entry name" value="DSRM_RNAse_III_family"/>
    <property type="match status" value="1"/>
</dbReference>
<comment type="subunit">
    <text evidence="4 15">Homodimer.</text>
</comment>
<keyword evidence="10 15" id="KW-0479">Metal-binding</keyword>
<dbReference type="GO" id="GO:0003725">
    <property type="term" value="F:double-stranded RNA binding"/>
    <property type="evidence" value="ECO:0007669"/>
    <property type="project" value="TreeGrafter"/>
</dbReference>